<feature type="compositionally biased region" description="Basic and acidic residues" evidence="8">
    <location>
        <begin position="432"/>
        <end position="444"/>
    </location>
</feature>
<gene>
    <name evidence="10" type="ORF">GCM10009760_03040</name>
</gene>
<comment type="similarity">
    <text evidence="7">Belongs to the glycosyltransferase 87 family.</text>
</comment>
<protein>
    <submittedName>
        <fullName evidence="10">Glycosyltransferase family 87 protein</fullName>
    </submittedName>
</protein>
<evidence type="ECO:0000256" key="4">
    <source>
        <dbReference type="ARBA" id="ARBA00022692"/>
    </source>
</evidence>
<organism evidence="10 11">
    <name type="scientific">Kitasatospora kazusensis</name>
    <dbReference type="NCBI Taxonomy" id="407974"/>
    <lineage>
        <taxon>Bacteria</taxon>
        <taxon>Bacillati</taxon>
        <taxon>Actinomycetota</taxon>
        <taxon>Actinomycetes</taxon>
        <taxon>Kitasatosporales</taxon>
        <taxon>Streptomycetaceae</taxon>
        <taxon>Kitasatospora</taxon>
    </lineage>
</organism>
<dbReference type="InterPro" id="IPR018584">
    <property type="entry name" value="GT87"/>
</dbReference>
<reference evidence="10 11" key="1">
    <citation type="journal article" date="2019" name="Int. J. Syst. Evol. Microbiol.">
        <title>The Global Catalogue of Microorganisms (GCM) 10K type strain sequencing project: providing services to taxonomists for standard genome sequencing and annotation.</title>
        <authorList>
            <consortium name="The Broad Institute Genomics Platform"/>
            <consortium name="The Broad Institute Genome Sequencing Center for Infectious Disease"/>
            <person name="Wu L."/>
            <person name="Ma J."/>
        </authorList>
    </citation>
    <scope>NUCLEOTIDE SEQUENCE [LARGE SCALE GENOMIC DNA]</scope>
    <source>
        <strain evidence="10 11">JCM 14560</strain>
    </source>
</reference>
<keyword evidence="6 9" id="KW-0472">Membrane</keyword>
<evidence type="ECO:0000313" key="10">
    <source>
        <dbReference type="EMBL" id="GAA2130479.1"/>
    </source>
</evidence>
<dbReference type="Pfam" id="PF09594">
    <property type="entry name" value="GT87"/>
    <property type="match status" value="1"/>
</dbReference>
<dbReference type="EMBL" id="BAAANT010000001">
    <property type="protein sequence ID" value="GAA2130479.1"/>
    <property type="molecule type" value="Genomic_DNA"/>
</dbReference>
<feature type="transmembrane region" description="Helical" evidence="9">
    <location>
        <begin position="374"/>
        <end position="395"/>
    </location>
</feature>
<sequence length="444" mass="47868">MPASAGPARWRNPATWPTDVLAPLGYWASSRLLMIMTVFSSGENAKGEVHRLYEKWAHLLAGGSYPLGDPTWQYPPGAAGVMLAPKLVPGVNYVQGFVAVTCLADLLIVGALVWQGRRPGRTLGGAWAWSLGLPLMLYIPYARYDVIVTLFAVLGLLLLQRRPMLGGWMAALGAMIKVWPAFAVFGAPWGRGLRSVAIGFASAVVSLLVLVSLFLKGPFDFLNAQGSRGIEFESLPGSALLVAHQFGYHSEIAYRYGSLEIVGSYVDLIGKGMLALSVIGFCWLLWWRIRVRVFSAATPADAALAAMLVFVTTSRVISPQYFIWLIGVGAVCLTYRATTQRAVVAMLIGAVALTTVEFPLFFQQILAGHTGFTLLLAARNLLLLAATVLSCVRLWRATVPRRRGPDAGTPAAVPAARKDGEGPVTSATQPRRASDRTADQENAQ</sequence>
<feature type="transmembrane region" description="Helical" evidence="9">
    <location>
        <begin position="197"/>
        <end position="215"/>
    </location>
</feature>
<keyword evidence="4 9" id="KW-0812">Transmembrane</keyword>
<keyword evidence="11" id="KW-1185">Reference proteome</keyword>
<comment type="subcellular location">
    <subcellularLocation>
        <location evidence="1">Cell membrane</location>
        <topology evidence="1">Multi-pass membrane protein</topology>
    </subcellularLocation>
</comment>
<feature type="transmembrane region" description="Helical" evidence="9">
    <location>
        <begin position="293"/>
        <end position="311"/>
    </location>
</feature>
<evidence type="ECO:0000256" key="1">
    <source>
        <dbReference type="ARBA" id="ARBA00004651"/>
    </source>
</evidence>
<evidence type="ECO:0000256" key="9">
    <source>
        <dbReference type="SAM" id="Phobius"/>
    </source>
</evidence>
<evidence type="ECO:0000256" key="5">
    <source>
        <dbReference type="ARBA" id="ARBA00022989"/>
    </source>
</evidence>
<evidence type="ECO:0000256" key="6">
    <source>
        <dbReference type="ARBA" id="ARBA00023136"/>
    </source>
</evidence>
<evidence type="ECO:0000256" key="3">
    <source>
        <dbReference type="ARBA" id="ARBA00022679"/>
    </source>
</evidence>
<keyword evidence="3" id="KW-0808">Transferase</keyword>
<accession>A0ABN2YPS2</accession>
<feature type="transmembrane region" description="Helical" evidence="9">
    <location>
        <begin position="93"/>
        <end position="114"/>
    </location>
</feature>
<evidence type="ECO:0000313" key="11">
    <source>
        <dbReference type="Proteomes" id="UP001422759"/>
    </source>
</evidence>
<evidence type="ECO:0000256" key="8">
    <source>
        <dbReference type="SAM" id="MobiDB-lite"/>
    </source>
</evidence>
<evidence type="ECO:0000256" key="2">
    <source>
        <dbReference type="ARBA" id="ARBA00022475"/>
    </source>
</evidence>
<feature type="transmembrane region" description="Helical" evidence="9">
    <location>
        <begin position="317"/>
        <end position="335"/>
    </location>
</feature>
<evidence type="ECO:0000256" key="7">
    <source>
        <dbReference type="ARBA" id="ARBA00024033"/>
    </source>
</evidence>
<dbReference type="Proteomes" id="UP001422759">
    <property type="component" value="Unassembled WGS sequence"/>
</dbReference>
<feature type="transmembrane region" description="Helical" evidence="9">
    <location>
        <begin position="268"/>
        <end position="286"/>
    </location>
</feature>
<proteinExistence type="inferred from homology"/>
<feature type="transmembrane region" description="Helical" evidence="9">
    <location>
        <begin position="342"/>
        <end position="362"/>
    </location>
</feature>
<name>A0ABN2YPS2_9ACTN</name>
<keyword evidence="5 9" id="KW-1133">Transmembrane helix</keyword>
<comment type="caution">
    <text evidence="10">The sequence shown here is derived from an EMBL/GenBank/DDBJ whole genome shotgun (WGS) entry which is preliminary data.</text>
</comment>
<feature type="region of interest" description="Disordered" evidence="8">
    <location>
        <begin position="402"/>
        <end position="444"/>
    </location>
</feature>
<feature type="transmembrane region" description="Helical" evidence="9">
    <location>
        <begin position="165"/>
        <end position="185"/>
    </location>
</feature>
<keyword evidence="2" id="KW-1003">Cell membrane</keyword>